<dbReference type="InterPro" id="IPR038750">
    <property type="entry name" value="YczE/YyaS-like"/>
</dbReference>
<dbReference type="AlphaFoldDB" id="L0K769"/>
<dbReference type="eggNOG" id="COG2364">
    <property type="taxonomic scope" value="Bacteria"/>
</dbReference>
<dbReference type="Pfam" id="PF19700">
    <property type="entry name" value="DUF6198"/>
    <property type="match status" value="1"/>
</dbReference>
<reference evidence="3" key="1">
    <citation type="submission" date="2012-02" db="EMBL/GenBank/DDBJ databases">
        <title>The complete genome of Halobacteroides halobius DSM 5150.</title>
        <authorList>
            <person name="Lucas S."/>
            <person name="Copeland A."/>
            <person name="Lapidus A."/>
            <person name="Glavina del Rio T."/>
            <person name="Dalin E."/>
            <person name="Tice H."/>
            <person name="Bruce D."/>
            <person name="Goodwin L."/>
            <person name="Pitluck S."/>
            <person name="Peters L."/>
            <person name="Mikhailova N."/>
            <person name="Gu W."/>
            <person name="Kyrpides N."/>
            <person name="Mavromatis K."/>
            <person name="Ivanova N."/>
            <person name="Brettin T."/>
            <person name="Detter J.C."/>
            <person name="Han C."/>
            <person name="Larimer F."/>
            <person name="Land M."/>
            <person name="Hauser L."/>
            <person name="Markowitz V."/>
            <person name="Cheng J.-F."/>
            <person name="Hugenholtz P."/>
            <person name="Woyke T."/>
            <person name="Wu D."/>
            <person name="Tindall B."/>
            <person name="Pomrenke H."/>
            <person name="Brambilla E."/>
            <person name="Klenk H.-P."/>
            <person name="Eisen J.A."/>
        </authorList>
    </citation>
    <scope>NUCLEOTIDE SEQUENCE [LARGE SCALE GENOMIC DNA]</scope>
    <source>
        <strain evidence="3">ATCC 35273 / DSM 5150 / MD-1</strain>
    </source>
</reference>
<feature type="transmembrane region" description="Helical" evidence="1">
    <location>
        <begin position="104"/>
        <end position="124"/>
    </location>
</feature>
<feature type="transmembrane region" description="Helical" evidence="1">
    <location>
        <begin position="74"/>
        <end position="92"/>
    </location>
</feature>
<dbReference type="PANTHER" id="PTHR40078">
    <property type="entry name" value="INTEGRAL MEMBRANE PROTEIN-RELATED"/>
    <property type="match status" value="1"/>
</dbReference>
<dbReference type="RefSeq" id="WP_015326566.1">
    <property type="nucleotide sequence ID" value="NC_019978.1"/>
</dbReference>
<dbReference type="PANTHER" id="PTHR40078:SF1">
    <property type="entry name" value="INTEGRAL MEMBRANE PROTEIN"/>
    <property type="match status" value="1"/>
</dbReference>
<dbReference type="Proteomes" id="UP000010880">
    <property type="component" value="Chromosome"/>
</dbReference>
<name>L0K769_HALHC</name>
<organism evidence="2 3">
    <name type="scientific">Halobacteroides halobius (strain ATCC 35273 / DSM 5150 / MD-1)</name>
    <dbReference type="NCBI Taxonomy" id="748449"/>
    <lineage>
        <taxon>Bacteria</taxon>
        <taxon>Bacillati</taxon>
        <taxon>Bacillota</taxon>
        <taxon>Clostridia</taxon>
        <taxon>Halanaerobiales</taxon>
        <taxon>Halobacteroidaceae</taxon>
        <taxon>Halobacteroides</taxon>
    </lineage>
</organism>
<keyword evidence="3" id="KW-1185">Reference proteome</keyword>
<protein>
    <submittedName>
        <fullName evidence="2">Putative membrane protein</fullName>
    </submittedName>
</protein>
<feature type="transmembrane region" description="Helical" evidence="1">
    <location>
        <begin position="7"/>
        <end position="25"/>
    </location>
</feature>
<dbReference type="STRING" id="748449.Halha_0875"/>
<sequence length="203" mass="21887">MNTKKSWTRFVVGLAIVSIGLVLIIKANLGVSPWTVFHIGLTKYFPLTVGTAGQITGLVVIIISFMVARVKPTFATIINILLVGFLIDWLMPLVPHPTTIFMKYLYLATGIIIFGSGAGTYISAQCGTGPRDSLMMALDEKLDFKLGLIRNGIELIILVVGYFLGGPVGIGTIFTALGIGPIVEFSLNLMNTLFSNSYLQANS</sequence>
<gene>
    <name evidence="2" type="ordered locus">Halha_0875</name>
</gene>
<evidence type="ECO:0000313" key="2">
    <source>
        <dbReference type="EMBL" id="AGB40841.1"/>
    </source>
</evidence>
<evidence type="ECO:0000256" key="1">
    <source>
        <dbReference type="SAM" id="Phobius"/>
    </source>
</evidence>
<keyword evidence="1" id="KW-1133">Transmembrane helix</keyword>
<keyword evidence="1" id="KW-0472">Membrane</keyword>
<evidence type="ECO:0000313" key="3">
    <source>
        <dbReference type="Proteomes" id="UP000010880"/>
    </source>
</evidence>
<dbReference type="EMBL" id="CP003359">
    <property type="protein sequence ID" value="AGB40841.1"/>
    <property type="molecule type" value="Genomic_DNA"/>
</dbReference>
<accession>L0K769</accession>
<keyword evidence="1" id="KW-0812">Transmembrane</keyword>
<dbReference type="KEGG" id="hhl:Halha_0875"/>
<feature type="transmembrane region" description="Helical" evidence="1">
    <location>
        <begin position="45"/>
        <end position="67"/>
    </location>
</feature>
<dbReference type="OrthoDB" id="154912at2"/>
<proteinExistence type="predicted"/>
<dbReference type="HOGENOM" id="CLU_083843_0_0_9"/>